<feature type="compositionally biased region" description="Low complexity" evidence="1">
    <location>
        <begin position="32"/>
        <end position="48"/>
    </location>
</feature>
<dbReference type="AlphaFoldDB" id="A0A7S3STL9"/>
<dbReference type="EMBL" id="HBIR01033689">
    <property type="protein sequence ID" value="CAE0563799.1"/>
    <property type="molecule type" value="Transcribed_RNA"/>
</dbReference>
<sequence>MAPLQQPPRPPPHPPQPPPPPQPQPQPPQQPPQQQAHQQQQQQQPQPQRFADESVVMIGIAIREMRSTRAASPVLFRGRAPLNPYEERVAHEEAGIALGIPAPAFLLHGARGMRAPRNEYERTLAQHQAGVAQAAIVHEEAVYVTLRSSLRLPCGRKPRNPHEDRLALKHAGVVEAQRVAGPAIIWGLAEHSPITTIRPLRGAT</sequence>
<organism evidence="2">
    <name type="scientific">Emiliania huxleyi</name>
    <name type="common">Coccolithophore</name>
    <name type="synonym">Pontosphaera huxleyi</name>
    <dbReference type="NCBI Taxonomy" id="2903"/>
    <lineage>
        <taxon>Eukaryota</taxon>
        <taxon>Haptista</taxon>
        <taxon>Haptophyta</taxon>
        <taxon>Prymnesiophyceae</taxon>
        <taxon>Isochrysidales</taxon>
        <taxon>Noelaerhabdaceae</taxon>
        <taxon>Emiliania</taxon>
    </lineage>
</organism>
<feature type="region of interest" description="Disordered" evidence="1">
    <location>
        <begin position="1"/>
        <end position="50"/>
    </location>
</feature>
<protein>
    <submittedName>
        <fullName evidence="2">Uncharacterized protein</fullName>
    </submittedName>
</protein>
<feature type="compositionally biased region" description="Pro residues" evidence="1">
    <location>
        <begin position="1"/>
        <end position="31"/>
    </location>
</feature>
<name>A0A7S3STL9_EMIHU</name>
<evidence type="ECO:0000256" key="1">
    <source>
        <dbReference type="SAM" id="MobiDB-lite"/>
    </source>
</evidence>
<reference evidence="2" key="1">
    <citation type="submission" date="2021-01" db="EMBL/GenBank/DDBJ databases">
        <authorList>
            <person name="Corre E."/>
            <person name="Pelletier E."/>
            <person name="Niang G."/>
            <person name="Scheremetjew M."/>
            <person name="Finn R."/>
            <person name="Kale V."/>
            <person name="Holt S."/>
            <person name="Cochrane G."/>
            <person name="Meng A."/>
            <person name="Brown T."/>
            <person name="Cohen L."/>
        </authorList>
    </citation>
    <scope>NUCLEOTIDE SEQUENCE</scope>
    <source>
        <strain evidence="2">379</strain>
    </source>
</reference>
<evidence type="ECO:0000313" key="2">
    <source>
        <dbReference type="EMBL" id="CAE0563799.1"/>
    </source>
</evidence>
<accession>A0A7S3STL9</accession>
<proteinExistence type="predicted"/>
<gene>
    <name evidence="2" type="ORF">EHUX00137_LOCUS26201</name>
</gene>